<dbReference type="Gene3D" id="3.40.50.10420">
    <property type="entry name" value="NagB/RpiA/CoA transferase-like"/>
    <property type="match status" value="1"/>
</dbReference>
<evidence type="ECO:0000256" key="2">
    <source>
        <dbReference type="ARBA" id="ARBA00022741"/>
    </source>
</evidence>
<dbReference type="PANTHER" id="PTHR23407:SF1">
    <property type="entry name" value="5-FORMYLTETRAHYDROFOLATE CYCLO-LIGASE"/>
    <property type="match status" value="1"/>
</dbReference>
<protein>
    <recommendedName>
        <fullName evidence="5">5-formyltetrahydrofolate cyclo-ligase</fullName>
    </recommendedName>
</protein>
<reference evidence="4" key="1">
    <citation type="journal article" date="2014" name="Front. Microbiol.">
        <title>High frequency of phylogenetically diverse reductive dehalogenase-homologous genes in deep subseafloor sedimentary metagenomes.</title>
        <authorList>
            <person name="Kawai M."/>
            <person name="Futagami T."/>
            <person name="Toyoda A."/>
            <person name="Takaki Y."/>
            <person name="Nishi S."/>
            <person name="Hori S."/>
            <person name="Arai W."/>
            <person name="Tsubouchi T."/>
            <person name="Morono Y."/>
            <person name="Uchiyama I."/>
            <person name="Ito T."/>
            <person name="Fujiyama A."/>
            <person name="Inagaki F."/>
            <person name="Takami H."/>
        </authorList>
    </citation>
    <scope>NUCLEOTIDE SEQUENCE</scope>
    <source>
        <strain evidence="4">Expedition CK06-06</strain>
    </source>
</reference>
<keyword evidence="2" id="KW-0547">Nucleotide-binding</keyword>
<dbReference type="AlphaFoldDB" id="X1BYD4"/>
<dbReference type="GO" id="GO:0030272">
    <property type="term" value="F:5-formyltetrahydrofolate cyclo-ligase activity"/>
    <property type="evidence" value="ECO:0007669"/>
    <property type="project" value="TreeGrafter"/>
</dbReference>
<name>X1BYD4_9ZZZZ</name>
<comment type="caution">
    <text evidence="4">The sequence shown here is derived from an EMBL/GenBank/DDBJ whole genome shotgun (WGS) entry which is preliminary data.</text>
</comment>
<organism evidence="4">
    <name type="scientific">marine sediment metagenome</name>
    <dbReference type="NCBI Taxonomy" id="412755"/>
    <lineage>
        <taxon>unclassified sequences</taxon>
        <taxon>metagenomes</taxon>
        <taxon>ecological metagenomes</taxon>
    </lineage>
</organism>
<comment type="similarity">
    <text evidence="1">Belongs to the 5-formyltetrahydrofolate cyclo-ligase family.</text>
</comment>
<dbReference type="GO" id="GO:0005524">
    <property type="term" value="F:ATP binding"/>
    <property type="evidence" value="ECO:0007669"/>
    <property type="project" value="UniProtKB-KW"/>
</dbReference>
<dbReference type="PANTHER" id="PTHR23407">
    <property type="entry name" value="ATPASE INHIBITOR/5-FORMYLTETRAHYDROFOLATE CYCLO-LIGASE"/>
    <property type="match status" value="1"/>
</dbReference>
<dbReference type="InterPro" id="IPR037171">
    <property type="entry name" value="NagB/RpiA_transferase-like"/>
</dbReference>
<dbReference type="InterPro" id="IPR002698">
    <property type="entry name" value="FTHF_cligase"/>
</dbReference>
<evidence type="ECO:0000313" key="4">
    <source>
        <dbReference type="EMBL" id="GAG77166.1"/>
    </source>
</evidence>
<evidence type="ECO:0000256" key="3">
    <source>
        <dbReference type="ARBA" id="ARBA00022840"/>
    </source>
</evidence>
<dbReference type="PIRSF" id="PIRSF006806">
    <property type="entry name" value="FTHF_cligase"/>
    <property type="match status" value="1"/>
</dbReference>
<keyword evidence="3" id="KW-0067">ATP-binding</keyword>
<feature type="non-terminal residue" evidence="4">
    <location>
        <position position="177"/>
    </location>
</feature>
<accession>X1BYD4</accession>
<dbReference type="InterPro" id="IPR024185">
    <property type="entry name" value="FTHF_cligase-like_sf"/>
</dbReference>
<evidence type="ECO:0000256" key="1">
    <source>
        <dbReference type="ARBA" id="ARBA00010638"/>
    </source>
</evidence>
<gene>
    <name evidence="4" type="ORF">S01H4_27485</name>
</gene>
<dbReference type="Pfam" id="PF01812">
    <property type="entry name" value="5-FTHF_cyc-lig"/>
    <property type="match status" value="1"/>
</dbReference>
<dbReference type="NCBIfam" id="TIGR02727">
    <property type="entry name" value="MTHFS_bact"/>
    <property type="match status" value="1"/>
</dbReference>
<sequence>MSRKIATREKFKSLRMRLSREEVLAKSAQIQKQLFELPEFTRAKTLAFYVAKQASREVETEQMIKDSLLMGKHVLVPIVDKAARKVLFSELRDYDSELALGAFGILEPKPSCRRLISAHESDLIIVPGVAFDLRGHRLGHGGGYFDKLLRERLLCPRHPKFEADRVNQPSHPLGTRF</sequence>
<dbReference type="GO" id="GO:0035999">
    <property type="term" value="P:tetrahydrofolate interconversion"/>
    <property type="evidence" value="ECO:0007669"/>
    <property type="project" value="TreeGrafter"/>
</dbReference>
<dbReference type="SUPFAM" id="SSF100950">
    <property type="entry name" value="NagB/RpiA/CoA transferase-like"/>
    <property type="match status" value="1"/>
</dbReference>
<dbReference type="EMBL" id="BART01013444">
    <property type="protein sequence ID" value="GAG77166.1"/>
    <property type="molecule type" value="Genomic_DNA"/>
</dbReference>
<dbReference type="GO" id="GO:0009396">
    <property type="term" value="P:folic acid-containing compound biosynthetic process"/>
    <property type="evidence" value="ECO:0007669"/>
    <property type="project" value="TreeGrafter"/>
</dbReference>
<proteinExistence type="inferred from homology"/>
<evidence type="ECO:0008006" key="5">
    <source>
        <dbReference type="Google" id="ProtNLM"/>
    </source>
</evidence>